<feature type="domain" description="Glycosyltransferase RgtA/B/C/D-like" evidence="9">
    <location>
        <begin position="66"/>
        <end position="230"/>
    </location>
</feature>
<dbReference type="Proteomes" id="UP000521676">
    <property type="component" value="Unassembled WGS sequence"/>
</dbReference>
<keyword evidence="6 8" id="KW-1133">Transmembrane helix</keyword>
<sequence length="518" mass="58178">MRLLVAFFWVKQPGFVDAYYYYQAAQNWHEGHGFVINTVWNYQITAFNPPNPTFDYTHPAFDYWNPLSSWLILGSFALFGVSSFAASLPFMLCAALLPPLAFYAGKLTFGEAQRRYSWVMAVATLFPGRYFLFWNAPDNFANFALLGLLCFITIHLGLNKDDRWLVLAGVFSGLAYLCRSDGVLFTATLVLSFLWVRWRPQTGLQIWKPRWGRLGLALIAAFSVVTPWLWLNLSEFGTLFSPNSSKVLWLRTYNELFSHSLSLTPARYFEWGFGNILMSKLNALEIGALILSAQGLFLLAPFFLLGIFLLTFKNRAYAPFLIHLTLLYFGMALVFTEISLHGTLFHAAGSLIPYQAGAALFAIEWLARKYSVWRKRPNRFKFFANGIAVPLLVVSAVITLIAAASGASTWDNDFNYAVEINDWFKANGISNYAIIIGEPLSYYYTTGNPAIALASDSVAANLEAARRFGANYLVLGVERYSALDALYKDKSGAIAAGLKLQFIAEFKGSQIYRIEPVN</sequence>
<dbReference type="InterPro" id="IPR050297">
    <property type="entry name" value="LipidA_mod_glycosyltrf_83"/>
</dbReference>
<dbReference type="GO" id="GO:0009103">
    <property type="term" value="P:lipopolysaccharide biosynthetic process"/>
    <property type="evidence" value="ECO:0007669"/>
    <property type="project" value="UniProtKB-ARBA"/>
</dbReference>
<dbReference type="PANTHER" id="PTHR33908:SF11">
    <property type="entry name" value="MEMBRANE PROTEIN"/>
    <property type="match status" value="1"/>
</dbReference>
<evidence type="ECO:0000256" key="4">
    <source>
        <dbReference type="ARBA" id="ARBA00022679"/>
    </source>
</evidence>
<name>A0A8T7LZ70_9CHLR</name>
<protein>
    <submittedName>
        <fullName evidence="10">Glycosyltransferase family 39 protein</fullName>
    </submittedName>
</protein>
<reference evidence="11" key="2">
    <citation type="journal article" date="2024" name="Nature">
        <title>Anoxygenic phototroph of the Chloroflexota uses a type I reaction centre.</title>
        <authorList>
            <person name="Tsuji J.M."/>
            <person name="Shaw N.A."/>
            <person name="Nagashima S."/>
            <person name="Venkiteswaran J.J."/>
            <person name="Schiff S.L."/>
            <person name="Watanabe T."/>
            <person name="Fukui M."/>
            <person name="Hanada S."/>
            <person name="Tank M."/>
            <person name="Neufeld J.D."/>
        </authorList>
    </citation>
    <scope>NUCLEOTIDE SEQUENCE</scope>
    <source>
        <strain evidence="11">L227-S17</strain>
    </source>
</reference>
<gene>
    <name evidence="10" type="ORF">HXX08_02980</name>
    <name evidence="11" type="ORF">OZ401_002515</name>
</gene>
<evidence type="ECO:0000256" key="5">
    <source>
        <dbReference type="ARBA" id="ARBA00022692"/>
    </source>
</evidence>
<evidence type="ECO:0000313" key="12">
    <source>
        <dbReference type="Proteomes" id="UP000521676"/>
    </source>
</evidence>
<dbReference type="RefSeq" id="WP_341468596.1">
    <property type="nucleotide sequence ID" value="NZ_CP128399.1"/>
</dbReference>
<dbReference type="Pfam" id="PF13231">
    <property type="entry name" value="PMT_2"/>
    <property type="match status" value="1"/>
</dbReference>
<organism evidence="10 12">
    <name type="scientific">Candidatus Chlorohelix allophototropha</name>
    <dbReference type="NCBI Taxonomy" id="3003348"/>
    <lineage>
        <taxon>Bacteria</taxon>
        <taxon>Bacillati</taxon>
        <taxon>Chloroflexota</taxon>
        <taxon>Chloroflexia</taxon>
        <taxon>Candidatus Chloroheliales</taxon>
        <taxon>Candidatus Chloroheliaceae</taxon>
        <taxon>Candidatus Chlorohelix</taxon>
    </lineage>
</organism>
<evidence type="ECO:0000256" key="3">
    <source>
        <dbReference type="ARBA" id="ARBA00022676"/>
    </source>
</evidence>
<feature type="transmembrane region" description="Helical" evidence="8">
    <location>
        <begin position="140"/>
        <end position="158"/>
    </location>
</feature>
<comment type="subcellular location">
    <subcellularLocation>
        <location evidence="1">Cell membrane</location>
        <topology evidence="1">Multi-pass membrane protein</topology>
    </subcellularLocation>
</comment>
<evidence type="ECO:0000256" key="7">
    <source>
        <dbReference type="ARBA" id="ARBA00023136"/>
    </source>
</evidence>
<keyword evidence="7 8" id="KW-0472">Membrane</keyword>
<feature type="transmembrane region" description="Helical" evidence="8">
    <location>
        <begin position="116"/>
        <end position="133"/>
    </location>
</feature>
<dbReference type="EMBL" id="CP128399">
    <property type="protein sequence ID" value="WJW66702.1"/>
    <property type="molecule type" value="Genomic_DNA"/>
</dbReference>
<accession>A0A8T7LZ70</accession>
<evidence type="ECO:0000259" key="9">
    <source>
        <dbReference type="Pfam" id="PF13231"/>
    </source>
</evidence>
<evidence type="ECO:0000313" key="10">
    <source>
        <dbReference type="EMBL" id="NWJ44819.1"/>
    </source>
</evidence>
<reference evidence="10 12" key="1">
    <citation type="submission" date="2020-06" db="EMBL/GenBank/DDBJ databases">
        <title>Anoxygenic phototrophic Chloroflexota member uses a Type I reaction center.</title>
        <authorList>
            <person name="Tsuji J.M."/>
            <person name="Shaw N.A."/>
            <person name="Nagashima S."/>
            <person name="Venkiteswaran J."/>
            <person name="Schiff S.L."/>
            <person name="Hanada S."/>
            <person name="Tank M."/>
            <person name="Neufeld J.D."/>
        </authorList>
    </citation>
    <scope>NUCLEOTIDE SEQUENCE [LARGE SCALE GENOMIC DNA]</scope>
    <source>
        <strain evidence="10">L227-S17</strain>
    </source>
</reference>
<feature type="transmembrane region" description="Helical" evidence="8">
    <location>
        <begin position="63"/>
        <end position="81"/>
    </location>
</feature>
<keyword evidence="13" id="KW-1185">Reference proteome</keyword>
<evidence type="ECO:0000256" key="8">
    <source>
        <dbReference type="SAM" id="Phobius"/>
    </source>
</evidence>
<proteinExistence type="predicted"/>
<dbReference type="EMBL" id="JACATZ010000001">
    <property type="protein sequence ID" value="NWJ44819.1"/>
    <property type="molecule type" value="Genomic_DNA"/>
</dbReference>
<dbReference type="GO" id="GO:0005886">
    <property type="term" value="C:plasma membrane"/>
    <property type="evidence" value="ECO:0007669"/>
    <property type="project" value="UniProtKB-SubCell"/>
</dbReference>
<keyword evidence="5 8" id="KW-0812">Transmembrane</keyword>
<evidence type="ECO:0000313" key="13">
    <source>
        <dbReference type="Proteomes" id="UP001431572"/>
    </source>
</evidence>
<feature type="transmembrane region" description="Helical" evidence="8">
    <location>
        <begin position="164"/>
        <end position="194"/>
    </location>
</feature>
<evidence type="ECO:0000256" key="2">
    <source>
        <dbReference type="ARBA" id="ARBA00022475"/>
    </source>
</evidence>
<keyword evidence="3" id="KW-0328">Glycosyltransferase</keyword>
<feature type="transmembrane region" description="Helical" evidence="8">
    <location>
        <begin position="317"/>
        <end position="338"/>
    </location>
</feature>
<evidence type="ECO:0000313" key="11">
    <source>
        <dbReference type="EMBL" id="WJW66702.1"/>
    </source>
</evidence>
<keyword evidence="2" id="KW-1003">Cell membrane</keyword>
<dbReference type="PANTHER" id="PTHR33908">
    <property type="entry name" value="MANNOSYLTRANSFERASE YKCB-RELATED"/>
    <property type="match status" value="1"/>
</dbReference>
<dbReference type="AlphaFoldDB" id="A0A8T7LZ70"/>
<feature type="transmembrane region" description="Helical" evidence="8">
    <location>
        <begin position="214"/>
        <end position="231"/>
    </location>
</feature>
<feature type="transmembrane region" description="Helical" evidence="8">
    <location>
        <begin position="344"/>
        <end position="366"/>
    </location>
</feature>
<dbReference type="InterPro" id="IPR038731">
    <property type="entry name" value="RgtA/B/C-like"/>
</dbReference>
<feature type="transmembrane region" description="Helical" evidence="8">
    <location>
        <begin position="387"/>
        <end position="410"/>
    </location>
</feature>
<dbReference type="Proteomes" id="UP001431572">
    <property type="component" value="Chromosome 1"/>
</dbReference>
<keyword evidence="4" id="KW-0808">Transferase</keyword>
<evidence type="ECO:0000256" key="1">
    <source>
        <dbReference type="ARBA" id="ARBA00004651"/>
    </source>
</evidence>
<feature type="transmembrane region" description="Helical" evidence="8">
    <location>
        <begin position="286"/>
        <end position="310"/>
    </location>
</feature>
<evidence type="ECO:0000256" key="6">
    <source>
        <dbReference type="ARBA" id="ARBA00022989"/>
    </source>
</evidence>
<dbReference type="GO" id="GO:0016763">
    <property type="term" value="F:pentosyltransferase activity"/>
    <property type="evidence" value="ECO:0007669"/>
    <property type="project" value="TreeGrafter"/>
</dbReference>